<dbReference type="GO" id="GO:0004824">
    <property type="term" value="F:lysine-tRNA ligase activity"/>
    <property type="evidence" value="ECO:0007669"/>
    <property type="project" value="InterPro"/>
</dbReference>
<keyword evidence="6" id="KW-0030">Aminoacyl-tRNA synthetase</keyword>
<dbReference type="InterPro" id="IPR045864">
    <property type="entry name" value="aa-tRNA-synth_II/BPL/LPL"/>
</dbReference>
<sequence>MTLTIRLPCNAAFCVVEGLSKCSPRRSNCLLGGATTLNQWKLPPPTRLAPRRKLGMKPTTSKASPWWTRNVHADRRPFLIGRNAIQAAMRVFFARNDFIEVDTATLQVSPGNEAHLHAFRTEGLTTDGRASPLYLHTSPEFACKKLLAAGEERIACFAHVYRNRERGPLHHPEFTMLEWYRAGENYETLMADCSALLALAAETVGAKKLTYRGAETDPFLQPERISVAAAFECYAGIDLFASIGLDGSTDRERLAADMRRVGIRVADDDLWQDLFSRVLVEKVEPNLGFGRATILDEYPVSEAALARPSAADHRVAERFELYACGVELANAFGELTNAGEQRRRFEIEMAEKQRVYGETYPLDEDFLAALAVMPEASGIALGFDRLVMLATGASRIEQVLWAPVTEYGA</sequence>
<evidence type="ECO:0000256" key="4">
    <source>
        <dbReference type="SAM" id="MobiDB-lite"/>
    </source>
</evidence>
<keyword evidence="3" id="KW-0067">ATP-binding</keyword>
<feature type="region of interest" description="Disordered" evidence="4">
    <location>
        <begin position="42"/>
        <end position="61"/>
    </location>
</feature>
<dbReference type="InterPro" id="IPR006195">
    <property type="entry name" value="aa-tRNA-synth_II"/>
</dbReference>
<dbReference type="Gene3D" id="3.30.930.10">
    <property type="entry name" value="Bira Bifunctional Protein, Domain 2"/>
    <property type="match status" value="1"/>
</dbReference>
<dbReference type="PANTHER" id="PTHR42918">
    <property type="entry name" value="LYSYL-TRNA SYNTHETASE"/>
    <property type="match status" value="1"/>
</dbReference>
<dbReference type="GO" id="GO:0005829">
    <property type="term" value="C:cytosol"/>
    <property type="evidence" value="ECO:0007669"/>
    <property type="project" value="TreeGrafter"/>
</dbReference>
<evidence type="ECO:0000256" key="3">
    <source>
        <dbReference type="ARBA" id="ARBA00022840"/>
    </source>
</evidence>
<dbReference type="Proteomes" id="UP000012429">
    <property type="component" value="Unassembled WGS sequence"/>
</dbReference>
<evidence type="ECO:0000313" key="6">
    <source>
        <dbReference type="EMBL" id="ENN84148.1"/>
    </source>
</evidence>
<gene>
    <name evidence="6" type="primary">poxA</name>
    <name evidence="6" type="ORF">RHSP_78134</name>
</gene>
<dbReference type="GO" id="GO:0000049">
    <property type="term" value="F:tRNA binding"/>
    <property type="evidence" value="ECO:0007669"/>
    <property type="project" value="TreeGrafter"/>
</dbReference>
<evidence type="ECO:0000259" key="5">
    <source>
        <dbReference type="PROSITE" id="PS50862"/>
    </source>
</evidence>
<dbReference type="SUPFAM" id="SSF55681">
    <property type="entry name" value="Class II aaRS and biotin synthetases"/>
    <property type="match status" value="1"/>
</dbReference>
<dbReference type="PATRIC" id="fig|363754.4.peg.5973"/>
<dbReference type="NCBIfam" id="TIGR00462">
    <property type="entry name" value="genX"/>
    <property type="match status" value="1"/>
</dbReference>
<dbReference type="InterPro" id="IPR004525">
    <property type="entry name" value="EpmA"/>
</dbReference>
<feature type="domain" description="Aminoacyl-transfer RNA synthetases class-II family profile" evidence="5">
    <location>
        <begin position="82"/>
        <end position="403"/>
    </location>
</feature>
<dbReference type="InterPro" id="IPR018149">
    <property type="entry name" value="Lys-tRNA-synth_II_C"/>
</dbReference>
<protein>
    <submittedName>
        <fullName evidence="6">Lysyl-tRNA synthetase</fullName>
    </submittedName>
</protein>
<evidence type="ECO:0000256" key="2">
    <source>
        <dbReference type="ARBA" id="ARBA00022741"/>
    </source>
</evidence>
<keyword evidence="2" id="KW-0547">Nucleotide-binding</keyword>
<keyword evidence="7" id="KW-1185">Reference proteome</keyword>
<keyword evidence="1" id="KW-0436">Ligase</keyword>
<dbReference type="Pfam" id="PF00152">
    <property type="entry name" value="tRNA-synt_2"/>
    <property type="match status" value="1"/>
</dbReference>
<dbReference type="GO" id="GO:0006430">
    <property type="term" value="P:lysyl-tRNA aminoacylation"/>
    <property type="evidence" value="ECO:0007669"/>
    <property type="project" value="InterPro"/>
</dbReference>
<evidence type="ECO:0000313" key="7">
    <source>
        <dbReference type="Proteomes" id="UP000012429"/>
    </source>
</evidence>
<dbReference type="STRING" id="363754.RHSP_78134"/>
<dbReference type="PANTHER" id="PTHR42918:SF6">
    <property type="entry name" value="ELONGATION FACTOR P--(R)-BETA-LYSINE LIGASE"/>
    <property type="match status" value="1"/>
</dbReference>
<dbReference type="InterPro" id="IPR004364">
    <property type="entry name" value="Aa-tRNA-synt_II"/>
</dbReference>
<dbReference type="PRINTS" id="PR00982">
    <property type="entry name" value="TRNASYNTHLYS"/>
</dbReference>
<dbReference type="PROSITE" id="PS50862">
    <property type="entry name" value="AA_TRNA_LIGASE_II"/>
    <property type="match status" value="1"/>
</dbReference>
<organism evidence="6 7">
    <name type="scientific">Rhizobium freirei PRF 81</name>
    <dbReference type="NCBI Taxonomy" id="363754"/>
    <lineage>
        <taxon>Bacteria</taxon>
        <taxon>Pseudomonadati</taxon>
        <taxon>Pseudomonadota</taxon>
        <taxon>Alphaproteobacteria</taxon>
        <taxon>Hyphomicrobiales</taxon>
        <taxon>Rhizobiaceae</taxon>
        <taxon>Rhizobium/Agrobacterium group</taxon>
        <taxon>Rhizobium</taxon>
    </lineage>
</organism>
<dbReference type="AlphaFoldDB" id="N6U1C3"/>
<comment type="caution">
    <text evidence="6">The sequence shown here is derived from an EMBL/GenBank/DDBJ whole genome shotgun (WGS) entry which is preliminary data.</text>
</comment>
<dbReference type="EMBL" id="AQHN01000089">
    <property type="protein sequence ID" value="ENN84148.1"/>
    <property type="molecule type" value="Genomic_DNA"/>
</dbReference>
<reference evidence="6 7" key="1">
    <citation type="journal article" date="2012" name="BMC Genomics">
        <title>Genomic basis of broad host range and environmental adaptability of Rhizobium tropici CIAT 899 and Rhizobium sp. PRF 81 which are used in inoculants for common bean (Phaseolus vulgaris L.).</title>
        <authorList>
            <person name="Ormeno-Orrillo E."/>
            <person name="Menna P."/>
            <person name="Almeida L.G."/>
            <person name="Ollero F.J."/>
            <person name="Nicolas M.F."/>
            <person name="Pains Rodrigues E."/>
            <person name="Shigueyoshi Nakatani A."/>
            <person name="Silva Batista J.S."/>
            <person name="Oliveira Chueire L.M."/>
            <person name="Souza R.C."/>
            <person name="Ribeiro Vasconcelos A.T."/>
            <person name="Megias M."/>
            <person name="Hungria M."/>
            <person name="Martinez-Romero E."/>
        </authorList>
    </citation>
    <scope>NUCLEOTIDE SEQUENCE [LARGE SCALE GENOMIC DNA]</scope>
    <source>
        <strain evidence="6 7">PRF 81</strain>
    </source>
</reference>
<evidence type="ECO:0000256" key="1">
    <source>
        <dbReference type="ARBA" id="ARBA00022598"/>
    </source>
</evidence>
<proteinExistence type="predicted"/>
<dbReference type="GO" id="GO:0005524">
    <property type="term" value="F:ATP binding"/>
    <property type="evidence" value="ECO:0007669"/>
    <property type="project" value="UniProtKB-KW"/>
</dbReference>
<accession>N6U1C3</accession>
<name>N6U1C3_9HYPH</name>